<dbReference type="InterPro" id="IPR058944">
    <property type="entry name" value="CntK-like"/>
</dbReference>
<protein>
    <submittedName>
        <fullName evidence="1">Diaminopimelate epimerase</fullName>
    </submittedName>
</protein>
<dbReference type="EMBL" id="JAEMWV010000009">
    <property type="protein sequence ID" value="MBN8253271.1"/>
    <property type="molecule type" value="Genomic_DNA"/>
</dbReference>
<dbReference type="Pfam" id="PF26317">
    <property type="entry name" value="CntK_N"/>
    <property type="match status" value="1"/>
</dbReference>
<accession>A0A8I1MI38</accession>
<comment type="caution">
    <text evidence="1">The sequence shown here is derived from an EMBL/GenBank/DDBJ whole genome shotgun (WGS) entry which is preliminary data.</text>
</comment>
<evidence type="ECO:0000313" key="1">
    <source>
        <dbReference type="EMBL" id="MBN8253271.1"/>
    </source>
</evidence>
<organism evidence="1 2">
    <name type="scientific">Priestia flexa</name>
    <dbReference type="NCBI Taxonomy" id="86664"/>
    <lineage>
        <taxon>Bacteria</taxon>
        <taxon>Bacillati</taxon>
        <taxon>Bacillota</taxon>
        <taxon>Bacilli</taxon>
        <taxon>Bacillales</taxon>
        <taxon>Bacillaceae</taxon>
        <taxon>Priestia</taxon>
    </lineage>
</organism>
<dbReference type="RefSeq" id="WP_206782982.1">
    <property type="nucleotide sequence ID" value="NZ_CM125968.1"/>
</dbReference>
<dbReference type="SUPFAM" id="SSF54506">
    <property type="entry name" value="Diaminopimelate epimerase-like"/>
    <property type="match status" value="2"/>
</dbReference>
<gene>
    <name evidence="1" type="ORF">JF537_16995</name>
</gene>
<sequence length="278" mass="31122">MNQEVEFIKLSPTQNMTILVKSHHFNGDYQQIALRMMAYDHVYAEQVGFIKEPKDVNADGHLQMAGNEFCGNACMSLAAFIAHQKGIEENGISHLSIEASGAEELIACQVRKVEGDYKCRIAMPLPKRIEPRVIEYENTYVHAYSVEYEDFLHIVLEVDQVNEEVKTAAEALARSLERSFPETTLIGVLLYEKVRSYLAPLIYIPKLNSMVWERGCGSGTASIGAYLAFLSKQRISAEIKQPGGGIRVFGEYENGFVRHLQIEGTVRIVAQGKAFVTV</sequence>
<reference evidence="1" key="1">
    <citation type="submission" date="2020-12" db="EMBL/GenBank/DDBJ databases">
        <title>PHA producing bacteria isolated from mangrove.</title>
        <authorList>
            <person name="Zheng W."/>
            <person name="Yu S."/>
            <person name="Huang Y."/>
        </authorList>
    </citation>
    <scope>NUCLEOTIDE SEQUENCE</scope>
    <source>
        <strain evidence="1">GN22-4</strain>
    </source>
</reference>
<dbReference type="Proteomes" id="UP000664578">
    <property type="component" value="Unassembled WGS sequence"/>
</dbReference>
<dbReference type="Gene3D" id="3.10.310.10">
    <property type="entry name" value="Diaminopimelate Epimerase, Chain A, domain 1"/>
    <property type="match status" value="2"/>
</dbReference>
<name>A0A8I1MI38_9BACI</name>
<proteinExistence type="predicted"/>
<evidence type="ECO:0000313" key="2">
    <source>
        <dbReference type="Proteomes" id="UP000664578"/>
    </source>
</evidence>
<dbReference type="AlphaFoldDB" id="A0A8I1MI38"/>